<dbReference type="AlphaFoldDB" id="A0AAV4ACQ2"/>
<reference evidence="2 3" key="1">
    <citation type="journal article" date="2021" name="Elife">
        <title>Chloroplast acquisition without the gene transfer in kleptoplastic sea slugs, Plakobranchus ocellatus.</title>
        <authorList>
            <person name="Maeda T."/>
            <person name="Takahashi S."/>
            <person name="Yoshida T."/>
            <person name="Shimamura S."/>
            <person name="Takaki Y."/>
            <person name="Nagai Y."/>
            <person name="Toyoda A."/>
            <person name="Suzuki Y."/>
            <person name="Arimoto A."/>
            <person name="Ishii H."/>
            <person name="Satoh N."/>
            <person name="Nishiyama T."/>
            <person name="Hasebe M."/>
            <person name="Maruyama T."/>
            <person name="Minagawa J."/>
            <person name="Obokata J."/>
            <person name="Shigenobu S."/>
        </authorList>
    </citation>
    <scope>NUCLEOTIDE SEQUENCE [LARGE SCALE GENOMIC DNA]</scope>
</reference>
<protein>
    <submittedName>
        <fullName evidence="2">Scy1-like protein 2 isoform x7</fullName>
    </submittedName>
</protein>
<evidence type="ECO:0000313" key="2">
    <source>
        <dbReference type="EMBL" id="GFO05048.1"/>
    </source>
</evidence>
<feature type="region of interest" description="Disordered" evidence="1">
    <location>
        <begin position="145"/>
        <end position="173"/>
    </location>
</feature>
<feature type="region of interest" description="Disordered" evidence="1">
    <location>
        <begin position="56"/>
        <end position="95"/>
    </location>
</feature>
<evidence type="ECO:0000313" key="3">
    <source>
        <dbReference type="Proteomes" id="UP000735302"/>
    </source>
</evidence>
<feature type="compositionally biased region" description="Acidic residues" evidence="1">
    <location>
        <begin position="156"/>
        <end position="166"/>
    </location>
</feature>
<feature type="compositionally biased region" description="Basic and acidic residues" evidence="1">
    <location>
        <begin position="56"/>
        <end position="87"/>
    </location>
</feature>
<feature type="region of interest" description="Disordered" evidence="1">
    <location>
        <begin position="1"/>
        <end position="21"/>
    </location>
</feature>
<keyword evidence="3" id="KW-1185">Reference proteome</keyword>
<dbReference type="Proteomes" id="UP000735302">
    <property type="component" value="Unassembled WGS sequence"/>
</dbReference>
<evidence type="ECO:0000256" key="1">
    <source>
        <dbReference type="SAM" id="MobiDB-lite"/>
    </source>
</evidence>
<organism evidence="2 3">
    <name type="scientific">Plakobranchus ocellatus</name>
    <dbReference type="NCBI Taxonomy" id="259542"/>
    <lineage>
        <taxon>Eukaryota</taxon>
        <taxon>Metazoa</taxon>
        <taxon>Spiralia</taxon>
        <taxon>Lophotrochozoa</taxon>
        <taxon>Mollusca</taxon>
        <taxon>Gastropoda</taxon>
        <taxon>Heterobranchia</taxon>
        <taxon>Euthyneura</taxon>
        <taxon>Panpulmonata</taxon>
        <taxon>Sacoglossa</taxon>
        <taxon>Placobranchoidea</taxon>
        <taxon>Plakobranchidae</taxon>
        <taxon>Plakobranchus</taxon>
    </lineage>
</organism>
<comment type="caution">
    <text evidence="2">The sequence shown here is derived from an EMBL/GenBank/DDBJ whole genome shotgun (WGS) entry which is preliminary data.</text>
</comment>
<sequence length="252" mass="27780">MIHGRRKLVKANGRQPGYSGGGGAYRAGGGGGGRFGGGWGGKGGGEGLFSGGIKEYQRRKESRAGRDKSPILSSPRRDYSRYDDQRKASCVSEELSPATLGRKRLSIQAGTLTQSQGQGLGQGRRLTCFWDNNQRVLTGITVGKEEVETEKREEREDYEEEEEEEEGHSPPRGGCRPWVCAMDMFTLLKNSMGADDVNPILKHFTLGRQTGSAGVEMTWKIYEAVRNEDKKVSTCLENIKFLMIFFVCAEAI</sequence>
<proteinExistence type="predicted"/>
<feature type="compositionally biased region" description="Basic and acidic residues" evidence="1">
    <location>
        <begin position="145"/>
        <end position="155"/>
    </location>
</feature>
<accession>A0AAV4ACQ2</accession>
<gene>
    <name evidence="2" type="ORF">PoB_003155300</name>
</gene>
<dbReference type="EMBL" id="BLXT01003746">
    <property type="protein sequence ID" value="GFO05048.1"/>
    <property type="molecule type" value="Genomic_DNA"/>
</dbReference>
<name>A0AAV4ACQ2_9GAST</name>